<evidence type="ECO:0000256" key="2">
    <source>
        <dbReference type="ARBA" id="ARBA00007635"/>
    </source>
</evidence>
<gene>
    <name evidence="8" type="ORF">glysoja_039924</name>
</gene>
<comment type="similarity">
    <text evidence="2 6">Belongs to the drug/metabolite transporter (DMT) superfamily. Plant drug/metabolite exporter (P-DME) (TC 2.A.7.4) family.</text>
</comment>
<dbReference type="PANTHER" id="PTHR31218">
    <property type="entry name" value="WAT1-RELATED PROTEIN"/>
    <property type="match status" value="1"/>
</dbReference>
<keyword evidence="5 6" id="KW-0472">Membrane</keyword>
<dbReference type="InterPro" id="IPR037185">
    <property type="entry name" value="EmrE-like"/>
</dbReference>
<dbReference type="EMBL" id="KN641496">
    <property type="protein sequence ID" value="KHN46200.1"/>
    <property type="molecule type" value="Genomic_DNA"/>
</dbReference>
<evidence type="ECO:0000256" key="4">
    <source>
        <dbReference type="ARBA" id="ARBA00022989"/>
    </source>
</evidence>
<evidence type="ECO:0000313" key="8">
    <source>
        <dbReference type="EMBL" id="KHN46200.1"/>
    </source>
</evidence>
<dbReference type="Pfam" id="PF00892">
    <property type="entry name" value="EamA"/>
    <property type="match status" value="1"/>
</dbReference>
<keyword evidence="3 6" id="KW-0812">Transmembrane</keyword>
<sequence>MNQCRWEKLGLHTWAGRAKCGGAILCVGGALATSLYKGKEFYLGHHSHHVQIVVAAHKTHMLRGTFLLICSCFSYTTWFIVQVQLLKVFPLRYTGTMLACILAAIQGGIIGICIDSRKAAWRLEWNLQLVTILYSGALATAATFSLLSWVITIKGPSYPPMFNPLGLIFVAFSEAIILGEPLTVGMLLGMILIMVGLYFFLWGKNNETKRMVQQPIVSIAEVSNVTDLSTGAESVATIVPNSSPTNSVILELEKSDKN</sequence>
<proteinExistence type="inferred from homology"/>
<feature type="transmembrane region" description="Helical" evidence="6">
    <location>
        <begin position="91"/>
        <end position="114"/>
    </location>
</feature>
<accession>A0A0B2SMM4</accession>
<evidence type="ECO:0000256" key="6">
    <source>
        <dbReference type="RuleBase" id="RU363077"/>
    </source>
</evidence>
<dbReference type="Proteomes" id="UP000053555">
    <property type="component" value="Unassembled WGS sequence"/>
</dbReference>
<dbReference type="GO" id="GO:0022857">
    <property type="term" value="F:transmembrane transporter activity"/>
    <property type="evidence" value="ECO:0007669"/>
    <property type="project" value="InterPro"/>
</dbReference>
<comment type="caution">
    <text evidence="6">Lacks conserved residue(s) required for the propagation of feature annotation.</text>
</comment>
<keyword evidence="4 6" id="KW-1133">Transmembrane helix</keyword>
<evidence type="ECO:0000259" key="7">
    <source>
        <dbReference type="Pfam" id="PF00892"/>
    </source>
</evidence>
<dbReference type="InterPro" id="IPR030184">
    <property type="entry name" value="WAT1-related"/>
</dbReference>
<feature type="transmembrane region" description="Helical" evidence="6">
    <location>
        <begin position="182"/>
        <end position="201"/>
    </location>
</feature>
<protein>
    <recommendedName>
        <fullName evidence="6">WAT1-related protein</fullName>
    </recommendedName>
</protein>
<dbReference type="SUPFAM" id="SSF103481">
    <property type="entry name" value="Multidrug resistance efflux transporter EmrE"/>
    <property type="match status" value="1"/>
</dbReference>
<feature type="transmembrane region" description="Helical" evidence="6">
    <location>
        <begin position="126"/>
        <end position="151"/>
    </location>
</feature>
<dbReference type="GO" id="GO:0016020">
    <property type="term" value="C:membrane"/>
    <property type="evidence" value="ECO:0007669"/>
    <property type="project" value="UniProtKB-SubCell"/>
</dbReference>
<comment type="subcellular location">
    <subcellularLocation>
        <location evidence="1 6">Membrane</location>
        <topology evidence="1 6">Multi-pass membrane protein</topology>
    </subcellularLocation>
</comment>
<dbReference type="InterPro" id="IPR000620">
    <property type="entry name" value="EamA_dom"/>
</dbReference>
<evidence type="ECO:0000256" key="3">
    <source>
        <dbReference type="ARBA" id="ARBA00022692"/>
    </source>
</evidence>
<evidence type="ECO:0000256" key="5">
    <source>
        <dbReference type="ARBA" id="ARBA00023136"/>
    </source>
</evidence>
<dbReference type="AlphaFoldDB" id="A0A0B2SMM4"/>
<name>A0A0B2SMM4_GLYSO</name>
<reference evidence="8" key="1">
    <citation type="submission" date="2014-07" db="EMBL/GenBank/DDBJ databases">
        <title>Identification of a novel salt tolerance gene in wild soybean by whole-genome sequencing.</title>
        <authorList>
            <person name="Lam H.-M."/>
            <person name="Qi X."/>
            <person name="Li M.-W."/>
            <person name="Liu X."/>
            <person name="Xie M."/>
            <person name="Ni M."/>
            <person name="Xu X."/>
        </authorList>
    </citation>
    <scope>NUCLEOTIDE SEQUENCE [LARGE SCALE GENOMIC DNA]</scope>
    <source>
        <tissue evidence="8">Root</tissue>
    </source>
</reference>
<evidence type="ECO:0000256" key="1">
    <source>
        <dbReference type="ARBA" id="ARBA00004141"/>
    </source>
</evidence>
<feature type="domain" description="EamA" evidence="7">
    <location>
        <begin position="63"/>
        <end position="201"/>
    </location>
</feature>
<organism evidence="8">
    <name type="scientific">Glycine soja</name>
    <name type="common">Wild soybean</name>
    <dbReference type="NCBI Taxonomy" id="3848"/>
    <lineage>
        <taxon>Eukaryota</taxon>
        <taxon>Viridiplantae</taxon>
        <taxon>Streptophyta</taxon>
        <taxon>Embryophyta</taxon>
        <taxon>Tracheophyta</taxon>
        <taxon>Spermatophyta</taxon>
        <taxon>Magnoliopsida</taxon>
        <taxon>eudicotyledons</taxon>
        <taxon>Gunneridae</taxon>
        <taxon>Pentapetalae</taxon>
        <taxon>rosids</taxon>
        <taxon>fabids</taxon>
        <taxon>Fabales</taxon>
        <taxon>Fabaceae</taxon>
        <taxon>Papilionoideae</taxon>
        <taxon>50 kb inversion clade</taxon>
        <taxon>NPAAA clade</taxon>
        <taxon>indigoferoid/millettioid clade</taxon>
        <taxon>Phaseoleae</taxon>
        <taxon>Glycine</taxon>
        <taxon>Glycine subgen. Soja</taxon>
    </lineage>
</organism>
<feature type="transmembrane region" description="Helical" evidence="6">
    <location>
        <begin position="66"/>
        <end position="85"/>
    </location>
</feature>